<feature type="chain" id="PRO_5042245015" description="Peroxisomal membrane protein MPV17" evidence="7">
    <location>
        <begin position="20"/>
        <end position="276"/>
    </location>
</feature>
<evidence type="ECO:0000256" key="6">
    <source>
        <dbReference type="RuleBase" id="RU363053"/>
    </source>
</evidence>
<comment type="caution">
    <text evidence="8">The sequence shown here is derived from an EMBL/GenBank/DDBJ whole genome shotgun (WGS) entry which is preliminary data.</text>
</comment>
<comment type="subcellular location">
    <subcellularLocation>
        <location evidence="1">Membrane</location>
        <topology evidence="1">Multi-pass membrane protein</topology>
    </subcellularLocation>
</comment>
<evidence type="ECO:0008006" key="10">
    <source>
        <dbReference type="Google" id="ProtNLM"/>
    </source>
</evidence>
<dbReference type="GO" id="GO:0016020">
    <property type="term" value="C:membrane"/>
    <property type="evidence" value="ECO:0007669"/>
    <property type="project" value="UniProtKB-SubCell"/>
</dbReference>
<evidence type="ECO:0000256" key="4">
    <source>
        <dbReference type="ARBA" id="ARBA00022989"/>
    </source>
</evidence>
<organism evidence="8 9">
    <name type="scientific">Chaetoceros tenuissimus</name>
    <dbReference type="NCBI Taxonomy" id="426638"/>
    <lineage>
        <taxon>Eukaryota</taxon>
        <taxon>Sar</taxon>
        <taxon>Stramenopiles</taxon>
        <taxon>Ochrophyta</taxon>
        <taxon>Bacillariophyta</taxon>
        <taxon>Coscinodiscophyceae</taxon>
        <taxon>Chaetocerotophycidae</taxon>
        <taxon>Chaetocerotales</taxon>
        <taxon>Chaetocerotaceae</taxon>
        <taxon>Chaetoceros</taxon>
    </lineage>
</organism>
<evidence type="ECO:0000313" key="8">
    <source>
        <dbReference type="EMBL" id="GFH51015.1"/>
    </source>
</evidence>
<keyword evidence="3 6" id="KW-0812">Transmembrane</keyword>
<dbReference type="InterPro" id="IPR007248">
    <property type="entry name" value="Mpv17_PMP22"/>
</dbReference>
<proteinExistence type="inferred from homology"/>
<dbReference type="PANTHER" id="PTHR11266:SF17">
    <property type="entry name" value="PROTEIN MPV17"/>
    <property type="match status" value="1"/>
</dbReference>
<evidence type="ECO:0000256" key="5">
    <source>
        <dbReference type="ARBA" id="ARBA00023136"/>
    </source>
</evidence>
<dbReference type="Pfam" id="PF04117">
    <property type="entry name" value="Mpv17_PMP22"/>
    <property type="match status" value="1"/>
</dbReference>
<keyword evidence="4 6" id="KW-1133">Transmembrane helix</keyword>
<reference evidence="8 9" key="1">
    <citation type="journal article" date="2021" name="Sci. Rep.">
        <title>The genome of the diatom Chaetoceros tenuissimus carries an ancient integrated fragment of an extant virus.</title>
        <authorList>
            <person name="Hongo Y."/>
            <person name="Kimura K."/>
            <person name="Takaki Y."/>
            <person name="Yoshida Y."/>
            <person name="Baba S."/>
            <person name="Kobayashi G."/>
            <person name="Nagasaki K."/>
            <person name="Hano T."/>
            <person name="Tomaru Y."/>
        </authorList>
    </citation>
    <scope>NUCLEOTIDE SEQUENCE [LARGE SCALE GENOMIC DNA]</scope>
    <source>
        <strain evidence="8 9">NIES-3715</strain>
    </source>
</reference>
<name>A0AAD3CU94_9STRA</name>
<dbReference type="EMBL" id="BLLK01000045">
    <property type="protein sequence ID" value="GFH51015.1"/>
    <property type="molecule type" value="Genomic_DNA"/>
</dbReference>
<feature type="transmembrane region" description="Helical" evidence="6">
    <location>
        <begin position="225"/>
        <end position="243"/>
    </location>
</feature>
<feature type="transmembrane region" description="Helical" evidence="6">
    <location>
        <begin position="249"/>
        <end position="268"/>
    </location>
</feature>
<evidence type="ECO:0000313" key="9">
    <source>
        <dbReference type="Proteomes" id="UP001054902"/>
    </source>
</evidence>
<keyword evidence="9" id="KW-1185">Reference proteome</keyword>
<feature type="transmembrane region" description="Helical" evidence="6">
    <location>
        <begin position="145"/>
        <end position="164"/>
    </location>
</feature>
<accession>A0AAD3CU94</accession>
<sequence>MRIFALLLCLCWRVESLSASFVVRNPTTFKLPQVPRGGQLSELQDSEEVIDLDAVEEKTQESSVPTLKSSSPMGILSPLVLAVQAAGSSYSSALSSAPILTKSITAGVTFFLSDYTAQRIEKPKEKTEKDKKISAEVSKHDWTRTLVSCAVGLFYFGPAAHMWYEWIFSILPGTSLVSTLQKAALGQMLFGPSFTCIFFATSLMQSGQFSIGNWIQKIKKDLPGAWLSGSAFWPMVDLISYSLVPIKFIPVFINLMSFIWTIYLSMVANRSASTKK</sequence>
<evidence type="ECO:0000256" key="1">
    <source>
        <dbReference type="ARBA" id="ARBA00004141"/>
    </source>
</evidence>
<evidence type="ECO:0000256" key="3">
    <source>
        <dbReference type="ARBA" id="ARBA00022692"/>
    </source>
</evidence>
<dbReference type="AlphaFoldDB" id="A0AAD3CU94"/>
<dbReference type="Proteomes" id="UP001054902">
    <property type="component" value="Unassembled WGS sequence"/>
</dbReference>
<dbReference type="PANTHER" id="PTHR11266">
    <property type="entry name" value="PEROXISOMAL MEMBRANE PROTEIN 2, PXMP2 MPV17"/>
    <property type="match status" value="1"/>
</dbReference>
<dbReference type="GO" id="GO:0005737">
    <property type="term" value="C:cytoplasm"/>
    <property type="evidence" value="ECO:0007669"/>
    <property type="project" value="TreeGrafter"/>
</dbReference>
<gene>
    <name evidence="8" type="ORF">CTEN210_07491</name>
</gene>
<keyword evidence="7" id="KW-0732">Signal</keyword>
<evidence type="ECO:0000256" key="7">
    <source>
        <dbReference type="SAM" id="SignalP"/>
    </source>
</evidence>
<comment type="similarity">
    <text evidence="2 6">Belongs to the peroxisomal membrane protein PXMP2/4 family.</text>
</comment>
<feature type="transmembrane region" description="Helical" evidence="6">
    <location>
        <begin position="184"/>
        <end position="204"/>
    </location>
</feature>
<protein>
    <recommendedName>
        <fullName evidence="10">Peroxisomal membrane protein MPV17</fullName>
    </recommendedName>
</protein>
<keyword evidence="5 6" id="KW-0472">Membrane</keyword>
<feature type="signal peptide" evidence="7">
    <location>
        <begin position="1"/>
        <end position="19"/>
    </location>
</feature>
<evidence type="ECO:0000256" key="2">
    <source>
        <dbReference type="ARBA" id="ARBA00006824"/>
    </source>
</evidence>